<organism evidence="2 3">
    <name type="scientific">Flavipsychrobacter stenotrophus</name>
    <dbReference type="NCBI Taxonomy" id="2077091"/>
    <lineage>
        <taxon>Bacteria</taxon>
        <taxon>Pseudomonadati</taxon>
        <taxon>Bacteroidota</taxon>
        <taxon>Chitinophagia</taxon>
        <taxon>Chitinophagales</taxon>
        <taxon>Chitinophagaceae</taxon>
        <taxon>Flavipsychrobacter</taxon>
    </lineage>
</organism>
<feature type="chain" id="PRO_5015554815" description="DUF4292 domain-containing protein" evidence="1">
    <location>
        <begin position="27"/>
        <end position="294"/>
    </location>
</feature>
<protein>
    <recommendedName>
        <fullName evidence="4">DUF4292 domain-containing protein</fullName>
    </recommendedName>
</protein>
<comment type="caution">
    <text evidence="2">The sequence shown here is derived from an EMBL/GenBank/DDBJ whole genome shotgun (WGS) entry which is preliminary data.</text>
</comment>
<dbReference type="InterPro" id="IPR025634">
    <property type="entry name" value="DUF4292"/>
</dbReference>
<accession>A0A2S7SS80</accession>
<feature type="signal peptide" evidence="1">
    <location>
        <begin position="1"/>
        <end position="26"/>
    </location>
</feature>
<gene>
    <name evidence="2" type="ORF">CJD36_019640</name>
</gene>
<dbReference type="EMBL" id="PPSL01000006">
    <property type="protein sequence ID" value="PQJ09455.1"/>
    <property type="molecule type" value="Genomic_DNA"/>
</dbReference>
<evidence type="ECO:0000313" key="2">
    <source>
        <dbReference type="EMBL" id="PQJ09455.1"/>
    </source>
</evidence>
<dbReference type="Proteomes" id="UP000239872">
    <property type="component" value="Unassembled WGS sequence"/>
</dbReference>
<proteinExistence type="predicted"/>
<dbReference type="AlphaFoldDB" id="A0A2S7SS80"/>
<evidence type="ECO:0000313" key="3">
    <source>
        <dbReference type="Proteomes" id="UP000239872"/>
    </source>
</evidence>
<evidence type="ECO:0000256" key="1">
    <source>
        <dbReference type="SAM" id="SignalP"/>
    </source>
</evidence>
<dbReference type="OrthoDB" id="849114at2"/>
<keyword evidence="1" id="KW-0732">Signal</keyword>
<sequence>MNRFLCGSLLLSVMFLLDSCSLQRLASGKKRQTTTVTVPDTTKIVVNDPNRRRIVLPEQDTVGMLPDTTGMMKQLVDMILPIYNNRVQFVTFTSKAKVHFEGPEDKQDFTANIRVKKDSVIWVDITALGGMVHAARAYITRDSFFMINYIQKTGTRIALTDVAKILPTQVDFATLQNLIIGEPLRPGNIRDIAVLGNSWLVKVQDSSYAQDLDYRKLDSVLLSNRVSTLAPNGPQATLRYDNFEAVNGKKIPSSRSVNIQNGNDKFLLEMELQNMEFDKQLETPFAIPTSYSTK</sequence>
<evidence type="ECO:0008006" key="4">
    <source>
        <dbReference type="Google" id="ProtNLM"/>
    </source>
</evidence>
<dbReference type="Pfam" id="PF14125">
    <property type="entry name" value="DUF4292"/>
    <property type="match status" value="1"/>
</dbReference>
<name>A0A2S7SS80_9BACT</name>
<keyword evidence="3" id="KW-1185">Reference proteome</keyword>
<reference evidence="2 3" key="1">
    <citation type="submission" date="2018-01" db="EMBL/GenBank/DDBJ databases">
        <title>A novel member of the phylum Bacteroidetes isolated from glacier ice.</title>
        <authorList>
            <person name="Liu Q."/>
            <person name="Xin Y.-H."/>
        </authorList>
    </citation>
    <scope>NUCLEOTIDE SEQUENCE [LARGE SCALE GENOMIC DNA]</scope>
    <source>
        <strain evidence="2 3">RB1R16</strain>
    </source>
</reference>
<dbReference type="RefSeq" id="WP_105040905.1">
    <property type="nucleotide sequence ID" value="NZ_PPSL01000006.1"/>
</dbReference>